<evidence type="ECO:0000313" key="1">
    <source>
        <dbReference type="EMBL" id="MBB0242997.1"/>
    </source>
</evidence>
<sequence>MSDLLRRAIAVFGQANGVPDWPYGLSVPPHQWREENPERWERDRAERRIAQRVIVEWAEHYGFKRSHKACCPQWLQRKVSQRCRGGRCTHWGAGDSTPDSRWLDHTIGWLLNGKPVAVTSAPYGLLDEDRDRMAWWQAQDDRLRVVTGGSGWYGHDTTQVIVWRTDLVPVIEPAEDVRHGFADTGG</sequence>
<evidence type="ECO:0000313" key="2">
    <source>
        <dbReference type="Proteomes" id="UP000538929"/>
    </source>
</evidence>
<gene>
    <name evidence="1" type="ORF">FNQ90_02455</name>
</gene>
<proteinExistence type="predicted"/>
<name>A0A7W3Y063_9ACTN</name>
<dbReference type="AlphaFoldDB" id="A0A7W3Y063"/>
<comment type="caution">
    <text evidence="1">The sequence shown here is derived from an EMBL/GenBank/DDBJ whole genome shotgun (WGS) entry which is preliminary data.</text>
</comment>
<keyword evidence="2" id="KW-1185">Reference proteome</keyword>
<dbReference type="RefSeq" id="WP_182604729.1">
    <property type="nucleotide sequence ID" value="NZ_VKHT01000034.1"/>
</dbReference>
<protein>
    <submittedName>
        <fullName evidence="1">Uncharacterized protein</fullName>
    </submittedName>
</protein>
<dbReference type="Proteomes" id="UP000538929">
    <property type="component" value="Unassembled WGS sequence"/>
</dbReference>
<reference evidence="2" key="1">
    <citation type="submission" date="2019-10" db="EMBL/GenBank/DDBJ databases">
        <title>Streptomyces sp. nov., a novel actinobacterium isolated from alkaline environment.</title>
        <authorList>
            <person name="Golinska P."/>
        </authorList>
    </citation>
    <scope>NUCLEOTIDE SEQUENCE [LARGE SCALE GENOMIC DNA]</scope>
    <source>
        <strain evidence="2">DSM 42118</strain>
    </source>
</reference>
<dbReference type="EMBL" id="VKHT01000034">
    <property type="protein sequence ID" value="MBB0242997.1"/>
    <property type="molecule type" value="Genomic_DNA"/>
</dbReference>
<accession>A0A7W3Y063</accession>
<organism evidence="1 2">
    <name type="scientific">Streptomyces alkaliphilus</name>
    <dbReference type="NCBI Taxonomy" id="1472722"/>
    <lineage>
        <taxon>Bacteria</taxon>
        <taxon>Bacillati</taxon>
        <taxon>Actinomycetota</taxon>
        <taxon>Actinomycetes</taxon>
        <taxon>Kitasatosporales</taxon>
        <taxon>Streptomycetaceae</taxon>
        <taxon>Streptomyces</taxon>
    </lineage>
</organism>